<dbReference type="InterPro" id="IPR017853">
    <property type="entry name" value="GH"/>
</dbReference>
<accession>A0A2U1AVA4</accession>
<proteinExistence type="predicted"/>
<dbReference type="PANTHER" id="PTHR12631:SF10">
    <property type="entry name" value="BETA-XYLOSIDASE-LIKE PROTEIN-RELATED"/>
    <property type="match status" value="1"/>
</dbReference>
<sequence length="612" mass="68448">MTHFKHLLTVGIAAAALWCGAADSPWGIAAHPHSEMEWKNIDRQLDMMRKAGITSLRHDVKFSNIARKKGVYDFRRYDELLEKLDAAGIEFLPILEGYDWEIERFRSDAKPLYKHPEEWRKFVRACAEHYKGKLKIWEVWNEQDGGFWKPNPNAAEYVPLLKIAYEELKKADPENQVMVGGLCGWNTGYLRDMYAAGAKGYFDAIAVHPYGWGPDRSAFQAKRMAEFKRILADNGDSAKPVWITECGGATHRSNLLVQQPDVIVKAIEYAAGRIGVSPTVNGKLRIGAPVSQEFPDRDFDTARAWLPGAEIVPVTPERLARLTPAELPVVIGSEHVTIEGAYKQPMLDYVKKGGILLAFGDVPLYNVREKNKQGNWTTRGAAAELHPAFRIGYQAWWTKPGLPKQTTRVRTLPAGKEAGIAELKNVYVTRFLTAENLKKGDSCTSLVEALDGNGNPAGDGMALYTFKDRKGAVLGCTLQFAGGFTEAEQARLLQTLYLSYLAAGVDRLYFYDFHNDGLSSAERENNFGIVRWNYQPKPAYHAYKAMTEALGRAPKFLERLPDLPDGVQALLFERAEGGKVLAVWTVRPDASSPIHYRGREITPQAEVQFLAL</sequence>
<dbReference type="InterPro" id="IPR051923">
    <property type="entry name" value="Glycosyl_Hydrolase_39"/>
</dbReference>
<keyword evidence="1" id="KW-0732">Signal</keyword>
<dbReference type="GO" id="GO:0004553">
    <property type="term" value="F:hydrolase activity, hydrolyzing O-glycosyl compounds"/>
    <property type="evidence" value="ECO:0007669"/>
    <property type="project" value="TreeGrafter"/>
</dbReference>
<dbReference type="SUPFAM" id="SSF51445">
    <property type="entry name" value="(Trans)glycosidases"/>
    <property type="match status" value="1"/>
</dbReference>
<dbReference type="AlphaFoldDB" id="A0A2U1AVA4"/>
<reference evidence="2 3" key="1">
    <citation type="submission" date="2018-04" db="EMBL/GenBank/DDBJ databases">
        <title>Genomic Encyclopedia of Type Strains, Phase IV (KMG-IV): sequencing the most valuable type-strain genomes for metagenomic binning, comparative biology and taxonomic classification.</title>
        <authorList>
            <person name="Goeker M."/>
        </authorList>
    </citation>
    <scope>NUCLEOTIDE SEQUENCE [LARGE SCALE GENOMIC DNA]</scope>
    <source>
        <strain evidence="2 3">DSM 14823</strain>
    </source>
</reference>
<dbReference type="OrthoDB" id="9800974at2"/>
<name>A0A2U1AVA4_9BACT</name>
<feature type="signal peptide" evidence="1">
    <location>
        <begin position="1"/>
        <end position="21"/>
    </location>
</feature>
<feature type="chain" id="PRO_5015562764" description="Cellulase (Glycosyl hydrolase family 5)" evidence="1">
    <location>
        <begin position="22"/>
        <end position="612"/>
    </location>
</feature>
<dbReference type="PANTHER" id="PTHR12631">
    <property type="entry name" value="ALPHA-L-IDURONIDASE"/>
    <property type="match status" value="1"/>
</dbReference>
<dbReference type="EMBL" id="QEKH01000017">
    <property type="protein sequence ID" value="PVY40332.1"/>
    <property type="molecule type" value="Genomic_DNA"/>
</dbReference>
<protein>
    <recommendedName>
        <fullName evidence="4">Cellulase (Glycosyl hydrolase family 5)</fullName>
    </recommendedName>
</protein>
<dbReference type="GeneID" id="78295687"/>
<evidence type="ECO:0000313" key="2">
    <source>
        <dbReference type="EMBL" id="PVY40332.1"/>
    </source>
</evidence>
<keyword evidence="3" id="KW-1185">Reference proteome</keyword>
<organism evidence="2 3">
    <name type="scientific">Victivallis vadensis</name>
    <dbReference type="NCBI Taxonomy" id="172901"/>
    <lineage>
        <taxon>Bacteria</taxon>
        <taxon>Pseudomonadati</taxon>
        <taxon>Lentisphaerota</taxon>
        <taxon>Lentisphaeria</taxon>
        <taxon>Victivallales</taxon>
        <taxon>Victivallaceae</taxon>
        <taxon>Victivallis</taxon>
    </lineage>
</organism>
<dbReference type="RefSeq" id="WP_116884384.1">
    <property type="nucleotide sequence ID" value="NZ_CABMMC010000036.1"/>
</dbReference>
<evidence type="ECO:0000256" key="1">
    <source>
        <dbReference type="SAM" id="SignalP"/>
    </source>
</evidence>
<dbReference type="Gene3D" id="3.20.20.80">
    <property type="entry name" value="Glycosidases"/>
    <property type="match status" value="2"/>
</dbReference>
<comment type="caution">
    <text evidence="2">The sequence shown here is derived from an EMBL/GenBank/DDBJ whole genome shotgun (WGS) entry which is preliminary data.</text>
</comment>
<gene>
    <name evidence="2" type="ORF">C8D82_11751</name>
</gene>
<evidence type="ECO:0000313" key="3">
    <source>
        <dbReference type="Proteomes" id="UP000245959"/>
    </source>
</evidence>
<dbReference type="Proteomes" id="UP000245959">
    <property type="component" value="Unassembled WGS sequence"/>
</dbReference>
<evidence type="ECO:0008006" key="4">
    <source>
        <dbReference type="Google" id="ProtNLM"/>
    </source>
</evidence>